<dbReference type="EMBL" id="JPGG01000016">
    <property type="protein sequence ID" value="KGC13730.1"/>
    <property type="molecule type" value="Genomic_DNA"/>
</dbReference>
<protein>
    <submittedName>
        <fullName evidence="2">NAD/NADP octopine/nopaline dehydrogenase, alpha-helical domain protein</fullName>
    </submittedName>
</protein>
<accession>A0AAW3F1N7</accession>
<dbReference type="InterPro" id="IPR008927">
    <property type="entry name" value="6-PGluconate_DH-like_C_sf"/>
</dbReference>
<dbReference type="Gene3D" id="1.10.1040.10">
    <property type="entry name" value="N-(1-d-carboxylethyl)-l-norvaline Dehydrogenase, domain 2"/>
    <property type="match status" value="1"/>
</dbReference>
<sequence>MDKIVIVGGGHVGLTLAVDLHRRRAETQFTPHLVLLRGSNHPFFHRNDAHRIRLENIISGERESSDFPAEQVHAIDDHAAALLDGAALVIVTVPDILPLREQVFEWLGRNAGGLPLNLVFVRGGQGGLISLLSRHRSDRNLRHASMVLVEDSFYGTRYILDKIEFKRKKKTNVALAGNRSEEALALLRRAFTGPTVGADWHRFDVVRALDLQFDPLGYIIHLGVALDDRNLEKTEQGLQYLHYGEGVHAGNAQRLGELDQERVALAGQYGARTRLFTSMLEEQYGLKARQSFLETMQDTKSIYRSRSAESIVDLKEGRVLQEDIPALLTIEWLASKADIDLPATRRHAADIVRKVRALNLDIESFSGYRHQLDRLDFSKRELVELLTA</sequence>
<name>A0AAW3F1N7_BURGA</name>
<evidence type="ECO:0000259" key="1">
    <source>
        <dbReference type="Pfam" id="PF02317"/>
    </source>
</evidence>
<feature type="domain" description="Opine dehydrogenase" evidence="1">
    <location>
        <begin position="208"/>
        <end position="344"/>
    </location>
</feature>
<dbReference type="InterPro" id="IPR013328">
    <property type="entry name" value="6PGD_dom2"/>
</dbReference>
<gene>
    <name evidence="2" type="ORF">DM48_1478</name>
</gene>
<dbReference type="GO" id="GO:0016491">
    <property type="term" value="F:oxidoreductase activity"/>
    <property type="evidence" value="ECO:0007669"/>
    <property type="project" value="InterPro"/>
</dbReference>
<dbReference type="InterPro" id="IPR003421">
    <property type="entry name" value="Opine_DH"/>
</dbReference>
<proteinExistence type="predicted"/>
<dbReference type="SUPFAM" id="SSF48179">
    <property type="entry name" value="6-phosphogluconate dehydrogenase C-terminal domain-like"/>
    <property type="match status" value="1"/>
</dbReference>
<dbReference type="Proteomes" id="UP000029590">
    <property type="component" value="Unassembled WGS sequence"/>
</dbReference>
<reference evidence="2 3" key="1">
    <citation type="submission" date="2014-04" db="EMBL/GenBank/DDBJ databases">
        <authorList>
            <person name="Bishop-Lilly K.A."/>
            <person name="Broomall S.M."/>
            <person name="Chain P.S."/>
            <person name="Chertkov O."/>
            <person name="Coyne S.R."/>
            <person name="Daligault H.E."/>
            <person name="Davenport K.W."/>
            <person name="Erkkila T."/>
            <person name="Frey K.G."/>
            <person name="Gibbons H.S."/>
            <person name="Gu W."/>
            <person name="Jaissle J."/>
            <person name="Johnson S.L."/>
            <person name="Koroleva G.I."/>
            <person name="Ladner J.T."/>
            <person name="Lo C.-C."/>
            <person name="Minogue T.D."/>
            <person name="Munk C."/>
            <person name="Palacios G.F."/>
            <person name="Redden C.L."/>
            <person name="Rosenzweig C.N."/>
            <person name="Scholz M.B."/>
            <person name="Teshima H."/>
            <person name="Xu Y."/>
        </authorList>
    </citation>
    <scope>NUCLEOTIDE SEQUENCE [LARGE SCALE GENOMIC DNA]</scope>
    <source>
        <strain evidence="3">gladioli</strain>
    </source>
</reference>
<evidence type="ECO:0000313" key="3">
    <source>
        <dbReference type="Proteomes" id="UP000029590"/>
    </source>
</evidence>
<dbReference type="Pfam" id="PF02317">
    <property type="entry name" value="Octopine_DH"/>
    <property type="match status" value="1"/>
</dbReference>
<dbReference type="KEGG" id="bgo:BM43_6287"/>
<organism evidence="2 3">
    <name type="scientific">Burkholderia gladioli</name>
    <name type="common">Pseudomonas marginata</name>
    <name type="synonym">Phytomonas marginata</name>
    <dbReference type="NCBI Taxonomy" id="28095"/>
    <lineage>
        <taxon>Bacteria</taxon>
        <taxon>Pseudomonadati</taxon>
        <taxon>Pseudomonadota</taxon>
        <taxon>Betaproteobacteria</taxon>
        <taxon>Burkholderiales</taxon>
        <taxon>Burkholderiaceae</taxon>
        <taxon>Burkholderia</taxon>
    </lineage>
</organism>
<dbReference type="AlphaFoldDB" id="A0AAW3F1N7"/>
<comment type="caution">
    <text evidence="2">The sequence shown here is derived from an EMBL/GenBank/DDBJ whole genome shotgun (WGS) entry which is preliminary data.</text>
</comment>
<evidence type="ECO:0000313" key="2">
    <source>
        <dbReference type="EMBL" id="KGC13730.1"/>
    </source>
</evidence>
<dbReference type="RefSeq" id="WP_036040194.1">
    <property type="nucleotide sequence ID" value="NZ_CADEPT010000006.1"/>
</dbReference>